<evidence type="ECO:0000256" key="2">
    <source>
        <dbReference type="ARBA" id="ARBA00005001"/>
    </source>
</evidence>
<keyword evidence="10 12" id="KW-1133">Transmembrane helix</keyword>
<comment type="subcellular location">
    <subcellularLocation>
        <location evidence="1">Cell inner membrane</location>
        <topology evidence="1">Multi-pass membrane protein</topology>
    </subcellularLocation>
</comment>
<feature type="transmembrane region" description="Helical" evidence="12">
    <location>
        <begin position="725"/>
        <end position="746"/>
    </location>
</feature>
<reference evidence="14 15" key="1">
    <citation type="submission" date="2018-07" db="EMBL/GenBank/DDBJ databases">
        <title>Comparative genomes isolates from brazilian mangrove.</title>
        <authorList>
            <person name="De Araujo J.E."/>
            <person name="Taketani R.G."/>
            <person name="Silva M.C.P."/>
            <person name="Lourenco M.V."/>
            <person name="Oliveira V.M."/>
            <person name="Andreote F.D."/>
        </authorList>
    </citation>
    <scope>NUCLEOTIDE SEQUENCE [LARGE SCALE GENOMIC DNA]</scope>
    <source>
        <strain evidence="14 15">HEX PRIS-MGV</strain>
    </source>
</reference>
<evidence type="ECO:0000259" key="13">
    <source>
        <dbReference type="Pfam" id="PF13632"/>
    </source>
</evidence>
<comment type="pathway">
    <text evidence="2">Glycan metabolism; osmoregulated periplasmic glucan (OPG) biosynthesis.</text>
</comment>
<dbReference type="InterPro" id="IPR029044">
    <property type="entry name" value="Nucleotide-diphossugar_trans"/>
</dbReference>
<dbReference type="InterPro" id="IPR050321">
    <property type="entry name" value="Glycosyltr_2/OpgH_subfam"/>
</dbReference>
<keyword evidence="6" id="KW-0997">Cell inner membrane</keyword>
<keyword evidence="11 12" id="KW-0472">Membrane</keyword>
<dbReference type="OrthoDB" id="9806824at2"/>
<dbReference type="Pfam" id="PF13632">
    <property type="entry name" value="Glyco_trans_2_3"/>
    <property type="match status" value="1"/>
</dbReference>
<dbReference type="SUPFAM" id="SSF53448">
    <property type="entry name" value="Nucleotide-diphospho-sugar transferases"/>
    <property type="match status" value="1"/>
</dbReference>
<dbReference type="AlphaFoldDB" id="A0A368KNM9"/>
<evidence type="ECO:0000256" key="7">
    <source>
        <dbReference type="ARBA" id="ARBA00022676"/>
    </source>
</evidence>
<evidence type="ECO:0000256" key="9">
    <source>
        <dbReference type="ARBA" id="ARBA00022692"/>
    </source>
</evidence>
<dbReference type="NCBIfam" id="NF003958">
    <property type="entry name" value="PRK05454.2-1"/>
    <property type="match status" value="1"/>
</dbReference>
<name>A0A368KNM9_9BACT</name>
<dbReference type="GO" id="GO:0016758">
    <property type="term" value="F:hexosyltransferase activity"/>
    <property type="evidence" value="ECO:0007669"/>
    <property type="project" value="TreeGrafter"/>
</dbReference>
<evidence type="ECO:0000256" key="11">
    <source>
        <dbReference type="ARBA" id="ARBA00023136"/>
    </source>
</evidence>
<feature type="transmembrane region" description="Helical" evidence="12">
    <location>
        <begin position="608"/>
        <end position="627"/>
    </location>
</feature>
<keyword evidence="8 14" id="KW-0808">Transferase</keyword>
<dbReference type="NCBIfam" id="NF003962">
    <property type="entry name" value="PRK05454.2-5"/>
    <property type="match status" value="1"/>
</dbReference>
<keyword evidence="9 12" id="KW-0812">Transmembrane</keyword>
<evidence type="ECO:0000256" key="1">
    <source>
        <dbReference type="ARBA" id="ARBA00004429"/>
    </source>
</evidence>
<protein>
    <recommendedName>
        <fullName evidence="4">Glucans biosynthesis glucosyltransferase H</fullName>
    </recommendedName>
</protein>
<evidence type="ECO:0000256" key="4">
    <source>
        <dbReference type="ARBA" id="ARBA00020585"/>
    </source>
</evidence>
<comment type="similarity">
    <text evidence="3">Belongs to the glycosyltransferase 2 family. OpgH subfamily.</text>
</comment>
<dbReference type="InterPro" id="IPR001173">
    <property type="entry name" value="Glyco_trans_2-like"/>
</dbReference>
<keyword evidence="7" id="KW-0328">Glycosyltransferase</keyword>
<dbReference type="Gene3D" id="3.90.550.10">
    <property type="entry name" value="Spore Coat Polysaccharide Biosynthesis Protein SpsA, Chain A"/>
    <property type="match status" value="1"/>
</dbReference>
<organism evidence="14 15">
    <name type="scientific">Bremerella cremea</name>
    <dbReference type="NCBI Taxonomy" id="1031537"/>
    <lineage>
        <taxon>Bacteria</taxon>
        <taxon>Pseudomonadati</taxon>
        <taxon>Planctomycetota</taxon>
        <taxon>Planctomycetia</taxon>
        <taxon>Pirellulales</taxon>
        <taxon>Pirellulaceae</taxon>
        <taxon>Bremerella</taxon>
    </lineage>
</organism>
<keyword evidence="5" id="KW-1003">Cell membrane</keyword>
<dbReference type="RefSeq" id="WP_114369821.1">
    <property type="nucleotide sequence ID" value="NZ_QPEX01000033.1"/>
</dbReference>
<evidence type="ECO:0000256" key="6">
    <source>
        <dbReference type="ARBA" id="ARBA00022519"/>
    </source>
</evidence>
<evidence type="ECO:0000313" key="14">
    <source>
        <dbReference type="EMBL" id="RCS46043.1"/>
    </source>
</evidence>
<evidence type="ECO:0000256" key="10">
    <source>
        <dbReference type="ARBA" id="ARBA00022989"/>
    </source>
</evidence>
<dbReference type="PANTHER" id="PTHR43867:SF5">
    <property type="entry name" value="GLUCANS BIOSYNTHESIS GLUCOSYLTRANSFERASE H"/>
    <property type="match status" value="1"/>
</dbReference>
<accession>A0A368KNM9</accession>
<dbReference type="EMBL" id="QPEX01000033">
    <property type="protein sequence ID" value="RCS46043.1"/>
    <property type="molecule type" value="Genomic_DNA"/>
</dbReference>
<dbReference type="PANTHER" id="PTHR43867">
    <property type="entry name" value="CELLULOSE SYNTHASE CATALYTIC SUBUNIT A [UDP-FORMING]"/>
    <property type="match status" value="1"/>
</dbReference>
<feature type="domain" description="Glycosyltransferase 2-like" evidence="13">
    <location>
        <begin position="399"/>
        <end position="594"/>
    </location>
</feature>
<feature type="transmembrane region" description="Helical" evidence="12">
    <location>
        <begin position="250"/>
        <end position="274"/>
    </location>
</feature>
<feature type="transmembrane region" description="Helical" evidence="12">
    <location>
        <begin position="220"/>
        <end position="238"/>
    </location>
</feature>
<dbReference type="GO" id="GO:0005886">
    <property type="term" value="C:plasma membrane"/>
    <property type="evidence" value="ECO:0007669"/>
    <property type="project" value="UniProtKB-SubCell"/>
</dbReference>
<dbReference type="Proteomes" id="UP000253562">
    <property type="component" value="Unassembled WGS sequence"/>
</dbReference>
<evidence type="ECO:0000256" key="3">
    <source>
        <dbReference type="ARBA" id="ARBA00009337"/>
    </source>
</evidence>
<sequence length="878" mass="97225">MSHLSSTTDVGALYGHSFDANQMGPVLPTPPLHRELSDADVRGAKSVVADYLRDLGLTDPDFIASESKRIVNESLAAIAEDPKTNGKRLRKMAIRLTVKKLAKWVHAIEVEHGAEGTPNPPGVIGAHLPELLSLHPQGLVDESLPERFVASAQTKRKPVVPPPVPKGMTKQKLPLLPRWGKQLAEVLGLCQASHKKSDNIASEGGEQPCSFRSCFNVTRGLLAFLTLLTTATAAAVYWETVSATGIFQYPLVGMFVLLFFWIAFSFWTATMGLASILMSKKQKKVIPVDDPEYLTGLPRSAILMPIYNEDTASVMANLKAVALSLKSIGAADKFDLFVLSDTTNPDVWLEEERAWAKLVIDLPEHCRVYYRHRAKNTSRKAGNIADFCQRWGDHYPYMTVLDADSVMSGETLVEMVRRMENDPQIGILQVPPTPVNRQSFFARTQQFAAQVYGRVFLEGFALWSECDGNYWGHNAIIRIKPFMEHCDLPVLPGNGPLGGEILSHDFVEAALMRRAGWKICLAHDLQGSYEECPTTMLDYAQRDQRWCQGNMQHMGLLLADGFHPTSRLHLSMGVMSYLASPLWLVFLTLSLVAAYLGGDAAAAGINPWLAGGLFAATMGMLLIPKAYGLFALMLRPLPQDSPQIRQRAWLGVLLETGVAILIAPIMMLLHSQFVLATLRGKKVKWNAQQRDDVGVSLTDAFMMHWAHTLVGVTATAILCFTAPTFLLWLSPVLVGLVFSVPLSMLLGSLEIGKKMKGQGLLLINEEVEAPEVLKVQRAALAKSSREKQAGPKGDLFEMVLLDPAYLVLHLGILRTSEREIPIFRDQLMAIQAVVKRDGLHALPPKIRFQVQNNRYAMEQLHIQLRSQRKPKSPLAYRS</sequence>
<feature type="transmembrane region" description="Helical" evidence="12">
    <location>
        <begin position="648"/>
        <end position="669"/>
    </location>
</feature>
<gene>
    <name evidence="14" type="ORF">DTL42_16270</name>
</gene>
<comment type="caution">
    <text evidence="14">The sequence shown here is derived from an EMBL/GenBank/DDBJ whole genome shotgun (WGS) entry which is preliminary data.</text>
</comment>
<proteinExistence type="inferred from homology"/>
<evidence type="ECO:0000256" key="8">
    <source>
        <dbReference type="ARBA" id="ARBA00022679"/>
    </source>
</evidence>
<evidence type="ECO:0000313" key="15">
    <source>
        <dbReference type="Proteomes" id="UP000253562"/>
    </source>
</evidence>
<evidence type="ECO:0000256" key="12">
    <source>
        <dbReference type="SAM" id="Phobius"/>
    </source>
</evidence>
<feature type="transmembrane region" description="Helical" evidence="12">
    <location>
        <begin position="574"/>
        <end position="596"/>
    </location>
</feature>
<evidence type="ECO:0000256" key="5">
    <source>
        <dbReference type="ARBA" id="ARBA00022475"/>
    </source>
</evidence>
<dbReference type="CDD" id="cd04191">
    <property type="entry name" value="Glucan_BSP_MdoH"/>
    <property type="match status" value="1"/>
</dbReference>